<evidence type="ECO:0008006" key="3">
    <source>
        <dbReference type="Google" id="ProtNLM"/>
    </source>
</evidence>
<gene>
    <name evidence="1" type="ORF">PCANC_23430</name>
</gene>
<keyword evidence="2" id="KW-1185">Reference proteome</keyword>
<comment type="caution">
    <text evidence="1">The sequence shown here is derived from an EMBL/GenBank/DDBJ whole genome shotgun (WGS) entry which is preliminary data.</text>
</comment>
<sequence length="438" mass="49970">MSLNSQDGETSSSTQRCLFYIVRKCQLSWIFLGMCSKSSSIKSPRMGAACHNYSQKVKRITVQDASRAADFIAEITARPEHLPRPQCQSLQVFGILTHGSRDDPRAQRHRFMLPTKPKKPITSDILKSLIDLFPDTIVELSPHFWNVLSLPKKVLETIGRLENLRALRLGHELQERAQAPRERDPMLFPFYHDSDDEEFHEEIRQHNQLDSKIDHDCLKSLIKATRKLTSLNLTDLNPVCLATKPMKLELACHQFLAITQLEISLEGESAFRLLDLSIILKRTLKVPALHDHWGGWVDTHGAKLVPVFENLRENLEGLFITNKSFLSPIIKFKFPKLQVFKTVFWKGSIAEFLQNPILSSSPIEVLALQSEFIDTPKEQKFRVNPFANLPLLRRLILYEANPTYVLPPAYLHACKSQGAEPIYIGHLDSSNVSLFMSL</sequence>
<dbReference type="AlphaFoldDB" id="A0A2N5SGH8"/>
<dbReference type="Proteomes" id="UP000235388">
    <property type="component" value="Unassembled WGS sequence"/>
</dbReference>
<evidence type="ECO:0000313" key="1">
    <source>
        <dbReference type="EMBL" id="PLW12352.1"/>
    </source>
</evidence>
<reference evidence="1 2" key="1">
    <citation type="submission" date="2017-11" db="EMBL/GenBank/DDBJ databases">
        <title>De novo assembly and phasing of dikaryotic genomes from two isolates of Puccinia coronata f. sp. avenae, the causal agent of oat crown rust.</title>
        <authorList>
            <person name="Miller M.E."/>
            <person name="Zhang Y."/>
            <person name="Omidvar V."/>
            <person name="Sperschneider J."/>
            <person name="Schwessinger B."/>
            <person name="Raley C."/>
            <person name="Palmer J.M."/>
            <person name="Garnica D."/>
            <person name="Upadhyaya N."/>
            <person name="Rathjen J."/>
            <person name="Taylor J.M."/>
            <person name="Park R.F."/>
            <person name="Dodds P.N."/>
            <person name="Hirsch C.D."/>
            <person name="Kianian S.F."/>
            <person name="Figueroa M."/>
        </authorList>
    </citation>
    <scope>NUCLEOTIDE SEQUENCE [LARGE SCALE GENOMIC DNA]</scope>
    <source>
        <strain evidence="1">12NC29</strain>
    </source>
</reference>
<dbReference type="OrthoDB" id="2498573at2759"/>
<accession>A0A2N5SGH8</accession>
<name>A0A2N5SGH8_9BASI</name>
<dbReference type="EMBL" id="PGCJ01000985">
    <property type="protein sequence ID" value="PLW12352.1"/>
    <property type="molecule type" value="Genomic_DNA"/>
</dbReference>
<proteinExistence type="predicted"/>
<organism evidence="1 2">
    <name type="scientific">Puccinia coronata f. sp. avenae</name>
    <dbReference type="NCBI Taxonomy" id="200324"/>
    <lineage>
        <taxon>Eukaryota</taxon>
        <taxon>Fungi</taxon>
        <taxon>Dikarya</taxon>
        <taxon>Basidiomycota</taxon>
        <taxon>Pucciniomycotina</taxon>
        <taxon>Pucciniomycetes</taxon>
        <taxon>Pucciniales</taxon>
        <taxon>Pucciniaceae</taxon>
        <taxon>Puccinia</taxon>
    </lineage>
</organism>
<evidence type="ECO:0000313" key="2">
    <source>
        <dbReference type="Proteomes" id="UP000235388"/>
    </source>
</evidence>
<protein>
    <recommendedName>
        <fullName evidence="3">F-box domain-containing protein</fullName>
    </recommendedName>
</protein>